<dbReference type="EMBL" id="JAQIZT010000001">
    <property type="protein sequence ID" value="KAJ7014314.1"/>
    <property type="molecule type" value="Genomic_DNA"/>
</dbReference>
<keyword evidence="3" id="KW-1185">Reference proteome</keyword>
<evidence type="ECO:0000313" key="1">
    <source>
        <dbReference type="EMBL" id="KAJ7014314.1"/>
    </source>
</evidence>
<gene>
    <name evidence="1" type="ORF">NC653_003812</name>
    <name evidence="2" type="ORF">NC653_003815</name>
</gene>
<dbReference type="AlphaFoldDB" id="A0AAD6RSG8"/>
<evidence type="ECO:0000313" key="3">
    <source>
        <dbReference type="Proteomes" id="UP001164929"/>
    </source>
</evidence>
<reference evidence="1 3" key="1">
    <citation type="journal article" date="2023" name="Mol. Ecol. Resour.">
        <title>Chromosome-level genome assembly of a triploid poplar Populus alba 'Berolinensis'.</title>
        <authorList>
            <person name="Chen S."/>
            <person name="Yu Y."/>
            <person name="Wang X."/>
            <person name="Wang S."/>
            <person name="Zhang T."/>
            <person name="Zhou Y."/>
            <person name="He R."/>
            <person name="Meng N."/>
            <person name="Wang Y."/>
            <person name="Liu W."/>
            <person name="Liu Z."/>
            <person name="Liu J."/>
            <person name="Guo Q."/>
            <person name="Huang H."/>
            <person name="Sederoff R.R."/>
            <person name="Wang G."/>
            <person name="Qu G."/>
            <person name="Chen S."/>
        </authorList>
    </citation>
    <scope>NUCLEOTIDE SEQUENCE [LARGE SCALE GENOMIC DNA]</scope>
    <source>
        <strain evidence="1">SC-2020</strain>
    </source>
</reference>
<organism evidence="1 3">
    <name type="scientific">Populus alba x Populus x berolinensis</name>
    <dbReference type="NCBI Taxonomy" id="444605"/>
    <lineage>
        <taxon>Eukaryota</taxon>
        <taxon>Viridiplantae</taxon>
        <taxon>Streptophyta</taxon>
        <taxon>Embryophyta</taxon>
        <taxon>Tracheophyta</taxon>
        <taxon>Spermatophyta</taxon>
        <taxon>Magnoliopsida</taxon>
        <taxon>eudicotyledons</taxon>
        <taxon>Gunneridae</taxon>
        <taxon>Pentapetalae</taxon>
        <taxon>rosids</taxon>
        <taxon>fabids</taxon>
        <taxon>Malpighiales</taxon>
        <taxon>Salicaceae</taxon>
        <taxon>Saliceae</taxon>
        <taxon>Populus</taxon>
    </lineage>
</organism>
<dbReference type="EMBL" id="JAQIZT010000001">
    <property type="protein sequence ID" value="KAJ7014317.1"/>
    <property type="molecule type" value="Genomic_DNA"/>
</dbReference>
<accession>A0AAD6RSG8</accession>
<proteinExistence type="predicted"/>
<sequence>MEGRHISTHGVMENGHNLDATQLQDKYEYQIKTYNFNRN</sequence>
<protein>
    <submittedName>
        <fullName evidence="1">Uncharacterized protein</fullName>
    </submittedName>
</protein>
<dbReference type="Proteomes" id="UP001164929">
    <property type="component" value="Chromosome 1"/>
</dbReference>
<evidence type="ECO:0000313" key="2">
    <source>
        <dbReference type="EMBL" id="KAJ7014317.1"/>
    </source>
</evidence>
<comment type="caution">
    <text evidence="1">The sequence shown here is derived from an EMBL/GenBank/DDBJ whole genome shotgun (WGS) entry which is preliminary data.</text>
</comment>
<name>A0AAD6RSG8_9ROSI</name>